<accession>A0A1R2BU98</accession>
<reference evidence="2 3" key="1">
    <citation type="submission" date="2016-11" db="EMBL/GenBank/DDBJ databases">
        <title>The macronuclear genome of Stentor coeruleus: a giant cell with tiny introns.</title>
        <authorList>
            <person name="Slabodnick M."/>
            <person name="Ruby J.G."/>
            <person name="Reiff S.B."/>
            <person name="Swart E.C."/>
            <person name="Gosai S."/>
            <person name="Prabakaran S."/>
            <person name="Witkowska E."/>
            <person name="Larue G.E."/>
            <person name="Fisher S."/>
            <person name="Freeman R.M."/>
            <person name="Gunawardena J."/>
            <person name="Chu W."/>
            <person name="Stover N.A."/>
            <person name="Gregory B.D."/>
            <person name="Nowacki M."/>
            <person name="Derisi J."/>
            <person name="Roy S.W."/>
            <person name="Marshall W.F."/>
            <person name="Sood P."/>
        </authorList>
    </citation>
    <scope>NUCLEOTIDE SEQUENCE [LARGE SCALE GENOMIC DNA]</scope>
    <source>
        <strain evidence="2">WM001</strain>
    </source>
</reference>
<dbReference type="InterPro" id="IPR010736">
    <property type="entry name" value="SHIPPO-rpt"/>
</dbReference>
<evidence type="ECO:0000256" key="1">
    <source>
        <dbReference type="SAM" id="MobiDB-lite"/>
    </source>
</evidence>
<evidence type="ECO:0000313" key="3">
    <source>
        <dbReference type="Proteomes" id="UP000187209"/>
    </source>
</evidence>
<gene>
    <name evidence="2" type="ORF">SteCoe_19529</name>
</gene>
<name>A0A1R2BU98_9CILI</name>
<dbReference type="EMBL" id="MPUH01000431">
    <property type="protein sequence ID" value="OMJ80271.1"/>
    <property type="molecule type" value="Genomic_DNA"/>
</dbReference>
<protein>
    <submittedName>
        <fullName evidence="2">Uncharacterized protein</fullName>
    </submittedName>
</protein>
<feature type="region of interest" description="Disordered" evidence="1">
    <location>
        <begin position="1"/>
        <end position="25"/>
    </location>
</feature>
<sequence length="183" mass="20348">MESLNNLPELNTNRKKIPLSTSRYESPSPINWRRGFTFGQSKRYPLENLTGRGSPPPGSYNINSIFSQTPKGPLLRGPADETYSFKRVSNMPGPGSYNPYLPLGQNAPKISFRPKIQMPTRSKSPGPTWYYPNFKATQDTKYSGISFGIGDKHLNKKLLKIASPGPGSYEIPSIFSNTLANFS</sequence>
<organism evidence="2 3">
    <name type="scientific">Stentor coeruleus</name>
    <dbReference type="NCBI Taxonomy" id="5963"/>
    <lineage>
        <taxon>Eukaryota</taxon>
        <taxon>Sar</taxon>
        <taxon>Alveolata</taxon>
        <taxon>Ciliophora</taxon>
        <taxon>Postciliodesmatophora</taxon>
        <taxon>Heterotrichea</taxon>
        <taxon>Heterotrichida</taxon>
        <taxon>Stentoridae</taxon>
        <taxon>Stentor</taxon>
    </lineage>
</organism>
<proteinExistence type="predicted"/>
<keyword evidence="3" id="KW-1185">Reference proteome</keyword>
<dbReference type="Pfam" id="PF07004">
    <property type="entry name" value="SHIPPO-rpt"/>
    <property type="match status" value="3"/>
</dbReference>
<dbReference type="AlphaFoldDB" id="A0A1R2BU98"/>
<feature type="compositionally biased region" description="Polar residues" evidence="1">
    <location>
        <begin position="1"/>
        <end position="11"/>
    </location>
</feature>
<dbReference type="Proteomes" id="UP000187209">
    <property type="component" value="Unassembled WGS sequence"/>
</dbReference>
<comment type="caution">
    <text evidence="2">The sequence shown here is derived from an EMBL/GenBank/DDBJ whole genome shotgun (WGS) entry which is preliminary data.</text>
</comment>
<evidence type="ECO:0000313" key="2">
    <source>
        <dbReference type="EMBL" id="OMJ80271.1"/>
    </source>
</evidence>
<dbReference type="OrthoDB" id="283202at2759"/>